<accession>A0A6J4VNB1</accession>
<dbReference type="GO" id="GO:0016787">
    <property type="term" value="F:hydrolase activity"/>
    <property type="evidence" value="ECO:0007669"/>
    <property type="project" value="UniProtKB-KW"/>
</dbReference>
<proteinExistence type="predicted"/>
<keyword evidence="5" id="KW-0119">Carbohydrate metabolism</keyword>
<dbReference type="Gene3D" id="3.20.20.370">
    <property type="entry name" value="Glycoside hydrolase/deacetylase"/>
    <property type="match status" value="1"/>
</dbReference>
<dbReference type="PANTHER" id="PTHR31609">
    <property type="entry name" value="YDJC DEACETYLASE FAMILY MEMBER"/>
    <property type="match status" value="1"/>
</dbReference>
<dbReference type="GO" id="GO:0005975">
    <property type="term" value="P:carbohydrate metabolic process"/>
    <property type="evidence" value="ECO:0007669"/>
    <property type="project" value="InterPro"/>
</dbReference>
<evidence type="ECO:0000256" key="4">
    <source>
        <dbReference type="ARBA" id="ARBA00022842"/>
    </source>
</evidence>
<protein>
    <recommendedName>
        <fullName evidence="8">ChbG/HpnK family deacetylase</fullName>
    </recommendedName>
</protein>
<dbReference type="Pfam" id="PF04794">
    <property type="entry name" value="YdjC"/>
    <property type="match status" value="1"/>
</dbReference>
<sequence>MPADETRPITFDAHAPAHQPTSPPSHPPLRLVVNGDDFGYSEAINAAIVRCHVEGILTSATLLVNQPATRAAIRSARDHPTLGVGWHVNLTEGGPILPPREVPTLTDRHGHFRPIGAQIGGLLRGTTRADEVERELRAQLAIQLDAGLQPTHVDGHLHAHAFPRVLPIVLRLMAQHGILALRSPALGAWLPPRSSGAAIENPWGALRPGSPLAPLLGSRGLLGAAGWLAPHLERARLRQLRLAGFVCADRLFDAARFLAAPDPPAALVAALTAGDGLAEIMAHPAWNRDAARGAAEVALLTDPRLRTALDERGVRRVYYGQPTAER</sequence>
<gene>
    <name evidence="7" type="ORF">AVDCRST_MAG18-3414</name>
</gene>
<evidence type="ECO:0000256" key="5">
    <source>
        <dbReference type="ARBA" id="ARBA00023277"/>
    </source>
</evidence>
<dbReference type="PANTHER" id="PTHR31609:SF1">
    <property type="entry name" value="CARBOHYDRATE DEACETYLASE"/>
    <property type="match status" value="1"/>
</dbReference>
<dbReference type="SUPFAM" id="SSF88713">
    <property type="entry name" value="Glycoside hydrolase/deacetylase"/>
    <property type="match status" value="1"/>
</dbReference>
<organism evidence="7">
    <name type="scientific">uncultured Thermomicrobiales bacterium</name>
    <dbReference type="NCBI Taxonomy" id="1645740"/>
    <lineage>
        <taxon>Bacteria</taxon>
        <taxon>Pseudomonadati</taxon>
        <taxon>Thermomicrobiota</taxon>
        <taxon>Thermomicrobia</taxon>
        <taxon>Thermomicrobiales</taxon>
        <taxon>environmental samples</taxon>
    </lineage>
</organism>
<comment type="cofactor">
    <cofactor evidence="1">
        <name>Mg(2+)</name>
        <dbReference type="ChEBI" id="CHEBI:18420"/>
    </cofactor>
</comment>
<dbReference type="EMBL" id="CADCWN010000255">
    <property type="protein sequence ID" value="CAA9582916.1"/>
    <property type="molecule type" value="Genomic_DNA"/>
</dbReference>
<keyword evidence="3" id="KW-0378">Hydrolase</keyword>
<dbReference type="GO" id="GO:0019213">
    <property type="term" value="F:deacetylase activity"/>
    <property type="evidence" value="ECO:0007669"/>
    <property type="project" value="TreeGrafter"/>
</dbReference>
<keyword evidence="2" id="KW-0479">Metal-binding</keyword>
<dbReference type="InterPro" id="IPR006879">
    <property type="entry name" value="YdjC-like"/>
</dbReference>
<evidence type="ECO:0000313" key="7">
    <source>
        <dbReference type="EMBL" id="CAA9582916.1"/>
    </source>
</evidence>
<evidence type="ECO:0000256" key="2">
    <source>
        <dbReference type="ARBA" id="ARBA00022723"/>
    </source>
</evidence>
<keyword evidence="4" id="KW-0460">Magnesium</keyword>
<dbReference type="GO" id="GO:0046872">
    <property type="term" value="F:metal ion binding"/>
    <property type="evidence" value="ECO:0007669"/>
    <property type="project" value="UniProtKB-KW"/>
</dbReference>
<reference evidence="7" key="1">
    <citation type="submission" date="2020-02" db="EMBL/GenBank/DDBJ databases">
        <authorList>
            <person name="Meier V. D."/>
        </authorList>
    </citation>
    <scope>NUCLEOTIDE SEQUENCE</scope>
    <source>
        <strain evidence="7">AVDCRST_MAG18</strain>
    </source>
</reference>
<dbReference type="InterPro" id="IPR011330">
    <property type="entry name" value="Glyco_hydro/deAcase_b/a-brl"/>
</dbReference>
<feature type="region of interest" description="Disordered" evidence="6">
    <location>
        <begin position="1"/>
        <end position="28"/>
    </location>
</feature>
<evidence type="ECO:0008006" key="8">
    <source>
        <dbReference type="Google" id="ProtNLM"/>
    </source>
</evidence>
<evidence type="ECO:0000256" key="1">
    <source>
        <dbReference type="ARBA" id="ARBA00001946"/>
    </source>
</evidence>
<dbReference type="AlphaFoldDB" id="A0A6J4VNB1"/>
<evidence type="ECO:0000256" key="6">
    <source>
        <dbReference type="SAM" id="MobiDB-lite"/>
    </source>
</evidence>
<evidence type="ECO:0000256" key="3">
    <source>
        <dbReference type="ARBA" id="ARBA00022801"/>
    </source>
</evidence>
<name>A0A6J4VNB1_9BACT</name>